<accession>A0A0P1AYV6</accession>
<reference evidence="2" key="1">
    <citation type="submission" date="2014-09" db="EMBL/GenBank/DDBJ databases">
        <authorList>
            <person name="Sharma Rahul"/>
            <person name="Thines Marco"/>
        </authorList>
    </citation>
    <scope>NUCLEOTIDE SEQUENCE [LARGE SCALE GENOMIC DNA]</scope>
</reference>
<dbReference type="Proteomes" id="UP000054928">
    <property type="component" value="Unassembled WGS sequence"/>
</dbReference>
<evidence type="ECO:0000313" key="2">
    <source>
        <dbReference type="Proteomes" id="UP000054928"/>
    </source>
</evidence>
<proteinExistence type="predicted"/>
<keyword evidence="2" id="KW-1185">Reference proteome</keyword>
<organism evidence="1 2">
    <name type="scientific">Plasmopara halstedii</name>
    <name type="common">Downy mildew of sunflower</name>
    <dbReference type="NCBI Taxonomy" id="4781"/>
    <lineage>
        <taxon>Eukaryota</taxon>
        <taxon>Sar</taxon>
        <taxon>Stramenopiles</taxon>
        <taxon>Oomycota</taxon>
        <taxon>Peronosporomycetes</taxon>
        <taxon>Peronosporales</taxon>
        <taxon>Peronosporaceae</taxon>
        <taxon>Plasmopara</taxon>
    </lineage>
</organism>
<sequence>MGKTSQMDRTGYVWIDGSSISLKIVTISFYSLTKTPPNLQRHLSHAMVRLAMELRLELMKI</sequence>
<dbReference type="GeneID" id="36397905"/>
<dbReference type="EMBL" id="CCYD01002047">
    <property type="protein sequence ID" value="CEG46449.1"/>
    <property type="molecule type" value="Genomic_DNA"/>
</dbReference>
<name>A0A0P1AYV6_PLAHL</name>
<protein>
    <submittedName>
        <fullName evidence="1">Uncharacterized protein</fullName>
    </submittedName>
</protein>
<dbReference type="RefSeq" id="XP_024582818.1">
    <property type="nucleotide sequence ID" value="XM_024717306.1"/>
</dbReference>
<dbReference type="AlphaFoldDB" id="A0A0P1AYV6"/>
<evidence type="ECO:0000313" key="1">
    <source>
        <dbReference type="EMBL" id="CEG46449.1"/>
    </source>
</evidence>